<dbReference type="AlphaFoldDB" id="Q11EC6"/>
<proteinExistence type="predicted"/>
<dbReference type="STRING" id="266779.Meso_2873"/>
<reference evidence="1" key="1">
    <citation type="submission" date="2006-06" db="EMBL/GenBank/DDBJ databases">
        <title>Complete sequence of chromosome of Chelativorans sp. BNC1.</title>
        <authorList>
            <consortium name="US DOE Joint Genome Institute"/>
            <person name="Copeland A."/>
            <person name="Lucas S."/>
            <person name="Lapidus A."/>
            <person name="Barry K."/>
            <person name="Detter J.C."/>
            <person name="Glavina del Rio T."/>
            <person name="Hammon N."/>
            <person name="Israni S."/>
            <person name="Dalin E."/>
            <person name="Tice H."/>
            <person name="Pitluck S."/>
            <person name="Chertkov O."/>
            <person name="Brettin T."/>
            <person name="Bruce D."/>
            <person name="Han C."/>
            <person name="Tapia R."/>
            <person name="Gilna P."/>
            <person name="Schmutz J."/>
            <person name="Larimer F."/>
            <person name="Land M."/>
            <person name="Hauser L."/>
            <person name="Kyrpides N."/>
            <person name="Mikhailova N."/>
            <person name="Richardson P."/>
        </authorList>
    </citation>
    <scope>NUCLEOTIDE SEQUENCE</scope>
    <source>
        <strain evidence="1">BNC1</strain>
    </source>
</reference>
<gene>
    <name evidence="1" type="ordered locus">Meso_2873</name>
</gene>
<organism evidence="1">
    <name type="scientific">Chelativorans sp. (strain BNC1)</name>
    <dbReference type="NCBI Taxonomy" id="266779"/>
    <lineage>
        <taxon>Bacteria</taxon>
        <taxon>Pseudomonadati</taxon>
        <taxon>Pseudomonadota</taxon>
        <taxon>Alphaproteobacteria</taxon>
        <taxon>Hyphomicrobiales</taxon>
        <taxon>Phyllobacteriaceae</taxon>
        <taxon>Chelativorans</taxon>
    </lineage>
</organism>
<sequence length="356" mass="40083">MERSDIPAVGRLFNCIFRKEKREGSPELHGYLDAAFFSSPLYAPEYGSILHENAEGDIDSAVLSIPMQFWVGERKLVARLLCAFMANGKSGAMGAAHLARVLRAKRQDFTFSDNASPVSADHWEAGGGHTLPIQSLEWRRAFRPFASALERLFAAVPAAKRLPLRPLARPLDWLARRLVHSFKPAAETGYRIEPASFEEFRRQAENLLRRFSVRPVWSAEEFSWLIGLAGKNAACGTLNCRRIVNKEGEIIGLMLYFGQPNRIARILNVICQEGSERDVIDQMLAFLDAEGYCEARGMAQPFFMRAMMRQRQLTFKHSGYFCFASRHPEIVEAALHDDIYIGGLASERWSNLVAGL</sequence>
<accession>Q11EC6</accession>
<dbReference type="eggNOG" id="ENOG5032XEZ">
    <property type="taxonomic scope" value="Bacteria"/>
</dbReference>
<name>Q11EC6_CHESB</name>
<dbReference type="HOGENOM" id="CLU_057282_0_0_5"/>
<dbReference type="KEGG" id="mes:Meso_2873"/>
<evidence type="ECO:0000313" key="1">
    <source>
        <dbReference type="EMBL" id="ABG64249.1"/>
    </source>
</evidence>
<dbReference type="EMBL" id="CP000390">
    <property type="protein sequence ID" value="ABG64249.1"/>
    <property type="molecule type" value="Genomic_DNA"/>
</dbReference>
<protein>
    <submittedName>
        <fullName evidence="1">Conserved hypothetical membrane protein</fullName>
    </submittedName>
</protein>